<gene>
    <name evidence="1" type="ORF">CLAFUR5_03667</name>
</gene>
<name>A0A9Q8P4Y5_PASFU</name>
<organism evidence="1 2">
    <name type="scientific">Passalora fulva</name>
    <name type="common">Tomato leaf mold</name>
    <name type="synonym">Cladosporium fulvum</name>
    <dbReference type="NCBI Taxonomy" id="5499"/>
    <lineage>
        <taxon>Eukaryota</taxon>
        <taxon>Fungi</taxon>
        <taxon>Dikarya</taxon>
        <taxon>Ascomycota</taxon>
        <taxon>Pezizomycotina</taxon>
        <taxon>Dothideomycetes</taxon>
        <taxon>Dothideomycetidae</taxon>
        <taxon>Mycosphaerellales</taxon>
        <taxon>Mycosphaerellaceae</taxon>
        <taxon>Fulvia</taxon>
    </lineage>
</organism>
<dbReference type="SUPFAM" id="SSF52047">
    <property type="entry name" value="RNI-like"/>
    <property type="match status" value="1"/>
</dbReference>
<keyword evidence="2" id="KW-1185">Reference proteome</keyword>
<dbReference type="AlphaFoldDB" id="A0A9Q8P4Y5"/>
<evidence type="ECO:0000313" key="2">
    <source>
        <dbReference type="Proteomes" id="UP000756132"/>
    </source>
</evidence>
<dbReference type="InterPro" id="IPR032675">
    <property type="entry name" value="LRR_dom_sf"/>
</dbReference>
<evidence type="ECO:0008006" key="3">
    <source>
        <dbReference type="Google" id="ProtNLM"/>
    </source>
</evidence>
<protein>
    <recommendedName>
        <fullName evidence="3">F-box domain-containing protein</fullName>
    </recommendedName>
</protein>
<dbReference type="KEGG" id="ffu:CLAFUR5_03667"/>
<evidence type="ECO:0000313" key="1">
    <source>
        <dbReference type="EMBL" id="UJO13202.1"/>
    </source>
</evidence>
<dbReference type="Proteomes" id="UP000756132">
    <property type="component" value="Chromosome 2"/>
</dbReference>
<dbReference type="GeneID" id="71983545"/>
<sequence length="538" mass="59925">MVASLEGLPAELLARVVHYVPRPAHLKSLCLVSKTLQNTATPARYRYVELDEHSKGWPDLEVGHGLLSADKPGLAHVRELCCWNVDPESETRAAASVRLLLQYLPWDSLATFHGSDIPIDKATLVALLTQQTRLKHLILGPLCFDINPLLQAKAFTEHIWAKLETLSIPKRLDSVQDLVAYRHVIRKAPRLRTLQVSCHDLGTTDTNTTNSSPESPVFGYLFPPTVGGCLPQPPLKLQKLMLRDIDLTAITSRFSDVFDIHSLQSLEIDDCLDWPHLLTDLAGAFAKHGSSLHSFCLTSWRSCHEPVEQLLRSVKNLRTLHLLSAEHDNPIALNALDGYLASLVDVFVVYDWCGTGDYAPGIQQLHEAIATKMPCLERLGVALPPICILDAAAEESSRHMSCLRSLVAVPKLELLRIVNWPSMPADSFADPEEVDNETSRRRSNRALYQYAVKDFMLSSLQQAFESAKRRPGSCVVCMDSICDDRGSDGAVKTPVDSLYFTPGKEADMYGNTRVNALQITVVEARYFLECDDMFWAFS</sequence>
<dbReference type="EMBL" id="CP090164">
    <property type="protein sequence ID" value="UJO13202.1"/>
    <property type="molecule type" value="Genomic_DNA"/>
</dbReference>
<proteinExistence type="predicted"/>
<reference evidence="1" key="2">
    <citation type="journal article" date="2022" name="Microb. Genom.">
        <title>A chromosome-scale genome assembly of the tomato pathogen Cladosporium fulvum reveals a compartmentalized genome architecture and the presence of a dispensable chromosome.</title>
        <authorList>
            <person name="Zaccaron A.Z."/>
            <person name="Chen L.H."/>
            <person name="Samaras A."/>
            <person name="Stergiopoulos I."/>
        </authorList>
    </citation>
    <scope>NUCLEOTIDE SEQUENCE</scope>
    <source>
        <strain evidence="1">Race5_Kim</strain>
    </source>
</reference>
<reference evidence="1" key="1">
    <citation type="submission" date="2021-12" db="EMBL/GenBank/DDBJ databases">
        <authorList>
            <person name="Zaccaron A."/>
            <person name="Stergiopoulos I."/>
        </authorList>
    </citation>
    <scope>NUCLEOTIDE SEQUENCE</scope>
    <source>
        <strain evidence="1">Race5_Kim</strain>
    </source>
</reference>
<dbReference type="Gene3D" id="3.80.10.10">
    <property type="entry name" value="Ribonuclease Inhibitor"/>
    <property type="match status" value="1"/>
</dbReference>
<dbReference type="RefSeq" id="XP_047757568.1">
    <property type="nucleotide sequence ID" value="XM_047902815.1"/>
</dbReference>
<accession>A0A9Q8P4Y5</accession>